<dbReference type="AlphaFoldDB" id="A0A1X0ANE4"/>
<accession>A0A1X0ANE4</accession>
<proteinExistence type="predicted"/>
<sequence>MTEFPYDVDEERGPLRDNEIQPVVSFRSAPDARRDDSLTYHQGADYGLPTTTVTVANGTQCVWDGAVHYGGETLQVPKVVAEFMVRSGWAVPVSEESSQSEATVAAESDPVKTPARRQVSAGSGRRTSAKR</sequence>
<dbReference type="Proteomes" id="UP000192448">
    <property type="component" value="Unassembled WGS sequence"/>
</dbReference>
<evidence type="ECO:0000313" key="3">
    <source>
        <dbReference type="Proteomes" id="UP000192448"/>
    </source>
</evidence>
<organism evidence="2 3">
    <name type="scientific">Mycobacterium aquaticum</name>
    <dbReference type="NCBI Taxonomy" id="1927124"/>
    <lineage>
        <taxon>Bacteria</taxon>
        <taxon>Bacillati</taxon>
        <taxon>Actinomycetota</taxon>
        <taxon>Actinomycetes</taxon>
        <taxon>Mycobacteriales</taxon>
        <taxon>Mycobacteriaceae</taxon>
        <taxon>Mycobacterium</taxon>
    </lineage>
</organism>
<protein>
    <submittedName>
        <fullName evidence="2">Uncharacterized protein</fullName>
    </submittedName>
</protein>
<reference evidence="2 3" key="1">
    <citation type="submission" date="2017-02" db="EMBL/GenBank/DDBJ databases">
        <title>The new phylogeny of genus Mycobacterium.</title>
        <authorList>
            <person name="Tortoli E."/>
            <person name="Trovato A."/>
            <person name="Cirillo D.M."/>
        </authorList>
    </citation>
    <scope>NUCLEOTIDE SEQUENCE [LARGE SCALE GENOMIC DNA]</scope>
    <source>
        <strain evidence="2 3">RW6</strain>
    </source>
</reference>
<feature type="region of interest" description="Disordered" evidence="1">
    <location>
        <begin position="92"/>
        <end position="131"/>
    </location>
</feature>
<evidence type="ECO:0000256" key="1">
    <source>
        <dbReference type="SAM" id="MobiDB-lite"/>
    </source>
</evidence>
<keyword evidence="3" id="KW-1185">Reference proteome</keyword>
<evidence type="ECO:0000313" key="2">
    <source>
        <dbReference type="EMBL" id="ORA31569.1"/>
    </source>
</evidence>
<name>A0A1X0ANE4_9MYCO</name>
<dbReference type="RefSeq" id="WP_083166658.1">
    <property type="nucleotide sequence ID" value="NZ_MVHF01000030.1"/>
</dbReference>
<comment type="caution">
    <text evidence="2">The sequence shown here is derived from an EMBL/GenBank/DDBJ whole genome shotgun (WGS) entry which is preliminary data.</text>
</comment>
<gene>
    <name evidence="2" type="ORF">BST13_24745</name>
</gene>
<dbReference type="EMBL" id="MVHF01000030">
    <property type="protein sequence ID" value="ORA31569.1"/>
    <property type="molecule type" value="Genomic_DNA"/>
</dbReference>